<evidence type="ECO:0000313" key="3">
    <source>
        <dbReference type="Proteomes" id="UP000664844"/>
    </source>
</evidence>
<evidence type="ECO:0000256" key="1">
    <source>
        <dbReference type="SAM" id="MobiDB-lite"/>
    </source>
</evidence>
<dbReference type="EMBL" id="JAFLQW010000628">
    <property type="protein sequence ID" value="MBO0352054.1"/>
    <property type="molecule type" value="Genomic_DNA"/>
</dbReference>
<feature type="compositionally biased region" description="Basic residues" evidence="1">
    <location>
        <begin position="18"/>
        <end position="29"/>
    </location>
</feature>
<keyword evidence="3" id="KW-1185">Reference proteome</keyword>
<organism evidence="2 3">
    <name type="scientific">Phormidium pseudopriestleyi FRX01</name>
    <dbReference type="NCBI Taxonomy" id="1759528"/>
    <lineage>
        <taxon>Bacteria</taxon>
        <taxon>Bacillati</taxon>
        <taxon>Cyanobacteriota</taxon>
        <taxon>Cyanophyceae</taxon>
        <taxon>Oscillatoriophycideae</taxon>
        <taxon>Oscillatoriales</taxon>
        <taxon>Oscillatoriaceae</taxon>
        <taxon>Phormidium</taxon>
    </lineage>
</organism>
<proteinExistence type="predicted"/>
<dbReference type="Proteomes" id="UP000664844">
    <property type="component" value="Unassembled WGS sequence"/>
</dbReference>
<evidence type="ECO:0000313" key="2">
    <source>
        <dbReference type="EMBL" id="MBO0352054.1"/>
    </source>
</evidence>
<gene>
    <name evidence="2" type="ORF">J0895_23820</name>
</gene>
<dbReference type="RefSeq" id="WP_207090476.1">
    <property type="nucleotide sequence ID" value="NZ_JAFLQW010000628.1"/>
</dbReference>
<protein>
    <recommendedName>
        <fullName evidence="4">Cell division protein FtsL</fullName>
    </recommendedName>
</protein>
<sequence length="125" mass="14335">MNAIQPSTPHLIPVETRRPKRRGLSQQHQRRHLYRAIAAETTVKLAVNAVLSVVAVSAVITLLPYQQSRQQDLQDIRAEVNHVETRVNRLQTELQRLMAPEQATSIMEEHSYRVDPDKVQIVIDK</sequence>
<name>A0ABS3FY36_9CYAN</name>
<comment type="caution">
    <text evidence="2">The sequence shown here is derived from an EMBL/GenBank/DDBJ whole genome shotgun (WGS) entry which is preliminary data.</text>
</comment>
<evidence type="ECO:0008006" key="4">
    <source>
        <dbReference type="Google" id="ProtNLM"/>
    </source>
</evidence>
<reference evidence="2 3" key="1">
    <citation type="submission" date="2021-03" db="EMBL/GenBank/DDBJ databases">
        <title>Metabolic Capacity of the Antarctic Cyanobacterium Phormidium pseudopriestleyi that Sustains Oxygenic Photosynthesis in the Presence of Hydrogen Sulfide.</title>
        <authorList>
            <person name="Lumian J.E."/>
            <person name="Jungblut A.D."/>
            <person name="Dillon M.L."/>
            <person name="Hawes I."/>
            <person name="Doran P.T."/>
            <person name="Mackey T.J."/>
            <person name="Dick G.J."/>
            <person name="Grettenberger C.L."/>
            <person name="Sumner D.Y."/>
        </authorList>
    </citation>
    <scope>NUCLEOTIDE SEQUENCE [LARGE SCALE GENOMIC DNA]</scope>
    <source>
        <strain evidence="2 3">FRX01</strain>
    </source>
</reference>
<accession>A0ABS3FY36</accession>
<feature type="region of interest" description="Disordered" evidence="1">
    <location>
        <begin position="1"/>
        <end position="29"/>
    </location>
</feature>